<dbReference type="Proteomes" id="UP000230069">
    <property type="component" value="Unassembled WGS sequence"/>
</dbReference>
<feature type="domain" description="NAC" evidence="7">
    <location>
        <begin position="38"/>
        <end position="190"/>
    </location>
</feature>
<dbReference type="EMBL" id="KZ305026">
    <property type="protein sequence ID" value="PIA54744.1"/>
    <property type="molecule type" value="Genomic_DNA"/>
</dbReference>
<dbReference type="Pfam" id="PF02365">
    <property type="entry name" value="NAM"/>
    <property type="match status" value="1"/>
</dbReference>
<dbReference type="GO" id="GO:0006355">
    <property type="term" value="P:regulation of DNA-templated transcription"/>
    <property type="evidence" value="ECO:0007669"/>
    <property type="project" value="InterPro"/>
</dbReference>
<dbReference type="GO" id="GO:0080188">
    <property type="term" value="P:gene silencing by siRNA-directed DNA methylation"/>
    <property type="evidence" value="ECO:0007669"/>
    <property type="project" value="InterPro"/>
</dbReference>
<name>A0A2G5EG52_AQUCA</name>
<evidence type="ECO:0000256" key="5">
    <source>
        <dbReference type="SAM" id="Coils"/>
    </source>
</evidence>
<evidence type="ECO:0000313" key="9">
    <source>
        <dbReference type="Proteomes" id="UP000230069"/>
    </source>
</evidence>
<dbReference type="InterPro" id="IPR045177">
    <property type="entry name" value="FDM1-5/IDN2"/>
</dbReference>
<dbReference type="Gene3D" id="2.170.150.80">
    <property type="entry name" value="NAC domain"/>
    <property type="match status" value="1"/>
</dbReference>
<evidence type="ECO:0000256" key="4">
    <source>
        <dbReference type="ARBA" id="ARBA00023242"/>
    </source>
</evidence>
<evidence type="ECO:0000256" key="6">
    <source>
        <dbReference type="SAM" id="MobiDB-lite"/>
    </source>
</evidence>
<feature type="region of interest" description="Disordered" evidence="6">
    <location>
        <begin position="1"/>
        <end position="25"/>
    </location>
</feature>
<dbReference type="InterPro" id="IPR036093">
    <property type="entry name" value="NAC_dom_sf"/>
</dbReference>
<sequence>MAEMVMVSDREQQHQQQQQQQREGFDSEIERKKFWASLPPGFRFHPTDEELVMYYLKRKICNYSCLNLAIIAEIDIYKWDPEELPEQSVLKNGDRKWYFFNRRERKYPKGSRASRQTAHGYWKITGRDRNITYNSQIVGSKKTLVFYRGRAPSARRTDWVIQEYTLDQRELENSPDADKESYVLCKFYKKNGSGPMHPNDFGAAYNDEDWDNDENLIEDNAINREKLVRQLNGYAALDISSVHNQCHQPVNVEEIPMEIEEKPIVSQIYADNSSGDQPPAGEFFIELSLLGRQVDEVEGRCSSLEHTGDDISEFEKKIEALKKALDEKESELEDMESLNSTLIVKENMSNCELQEARKELINGLQNFPSSPPEIGIKQIGELNKEPFMKVCIQKFPPEERGEKAIELLQFWQHEVGDPEWHPFKRITLFGKMQEAVDINDDKLVMLKKEWGWEVYEAVVTALKELNEYNGSGRYVFPELWNFQEKRRATLKEVIQFIMNYMERSKNKRRR</sequence>
<dbReference type="PROSITE" id="PS51005">
    <property type="entry name" value="NAC"/>
    <property type="match status" value="1"/>
</dbReference>
<evidence type="ECO:0000313" key="8">
    <source>
        <dbReference type="EMBL" id="PIA54744.1"/>
    </source>
</evidence>
<dbReference type="InterPro" id="IPR005379">
    <property type="entry name" value="FDM1-5/IDN2_XH"/>
</dbReference>
<dbReference type="AlphaFoldDB" id="A0A2G5EG52"/>
<keyword evidence="4" id="KW-0539">Nucleus</keyword>
<evidence type="ECO:0000256" key="3">
    <source>
        <dbReference type="ARBA" id="ARBA00023163"/>
    </source>
</evidence>
<dbReference type="OrthoDB" id="1892195at2759"/>
<keyword evidence="2" id="KW-0238">DNA-binding</keyword>
<proteinExistence type="predicted"/>
<evidence type="ECO:0000256" key="2">
    <source>
        <dbReference type="ARBA" id="ARBA00023125"/>
    </source>
</evidence>
<evidence type="ECO:0000256" key="1">
    <source>
        <dbReference type="ARBA" id="ARBA00023015"/>
    </source>
</evidence>
<dbReference type="InParanoid" id="A0A2G5EG52"/>
<keyword evidence="9" id="KW-1185">Reference proteome</keyword>
<keyword evidence="3" id="KW-0804">Transcription</keyword>
<feature type="coiled-coil region" evidence="5">
    <location>
        <begin position="304"/>
        <end position="345"/>
    </location>
</feature>
<dbReference type="PANTHER" id="PTHR21596">
    <property type="entry name" value="RIBONUCLEASE P SUBUNIT P38"/>
    <property type="match status" value="1"/>
</dbReference>
<dbReference type="Pfam" id="PF03469">
    <property type="entry name" value="XH"/>
    <property type="match status" value="1"/>
</dbReference>
<dbReference type="InterPro" id="IPR003441">
    <property type="entry name" value="NAC-dom"/>
</dbReference>
<dbReference type="GO" id="GO:0003677">
    <property type="term" value="F:DNA binding"/>
    <property type="evidence" value="ECO:0007669"/>
    <property type="project" value="UniProtKB-KW"/>
</dbReference>
<dbReference type="PANTHER" id="PTHR21596:SF82">
    <property type="entry name" value="FACTOR OF DNA METHYLATION 5-LIKE"/>
    <property type="match status" value="1"/>
</dbReference>
<protein>
    <recommendedName>
        <fullName evidence="7">NAC domain-containing protein</fullName>
    </recommendedName>
</protein>
<organism evidence="8 9">
    <name type="scientific">Aquilegia coerulea</name>
    <name type="common">Rocky mountain columbine</name>
    <dbReference type="NCBI Taxonomy" id="218851"/>
    <lineage>
        <taxon>Eukaryota</taxon>
        <taxon>Viridiplantae</taxon>
        <taxon>Streptophyta</taxon>
        <taxon>Embryophyta</taxon>
        <taxon>Tracheophyta</taxon>
        <taxon>Spermatophyta</taxon>
        <taxon>Magnoliopsida</taxon>
        <taxon>Ranunculales</taxon>
        <taxon>Ranunculaceae</taxon>
        <taxon>Thalictroideae</taxon>
        <taxon>Aquilegia</taxon>
    </lineage>
</organism>
<keyword evidence="1" id="KW-0805">Transcription regulation</keyword>
<dbReference type="SUPFAM" id="SSF101941">
    <property type="entry name" value="NAC domain"/>
    <property type="match status" value="1"/>
</dbReference>
<accession>A0A2G5EG52</accession>
<gene>
    <name evidence="8" type="ORF">AQUCO_00900966v1</name>
</gene>
<keyword evidence="5" id="KW-0175">Coiled coil</keyword>
<evidence type="ECO:0000259" key="7">
    <source>
        <dbReference type="PROSITE" id="PS51005"/>
    </source>
</evidence>
<reference evidence="8 9" key="1">
    <citation type="submission" date="2017-09" db="EMBL/GenBank/DDBJ databases">
        <title>WGS assembly of Aquilegia coerulea Goldsmith.</title>
        <authorList>
            <person name="Hodges S."/>
            <person name="Kramer E."/>
            <person name="Nordborg M."/>
            <person name="Tomkins J."/>
            <person name="Borevitz J."/>
            <person name="Derieg N."/>
            <person name="Yan J."/>
            <person name="Mihaltcheva S."/>
            <person name="Hayes R.D."/>
            <person name="Rokhsar D."/>
        </authorList>
    </citation>
    <scope>NUCLEOTIDE SEQUENCE [LARGE SCALE GENOMIC DNA]</scope>
    <source>
        <strain evidence="9">cv. Goldsmith</strain>
    </source>
</reference>
<dbReference type="STRING" id="218851.A0A2G5EG52"/>